<protein>
    <submittedName>
        <fullName evidence="2">Uncharacterized protein</fullName>
    </submittedName>
</protein>
<evidence type="ECO:0000256" key="1">
    <source>
        <dbReference type="SAM" id="MobiDB-lite"/>
    </source>
</evidence>
<feature type="compositionally biased region" description="Polar residues" evidence="1">
    <location>
        <begin position="44"/>
        <end position="53"/>
    </location>
</feature>
<feature type="region of interest" description="Disordered" evidence="1">
    <location>
        <begin position="38"/>
        <end position="71"/>
    </location>
</feature>
<sequence>MSCPADCRAALCQPNEVSTDLAVGTDILARHCIDGSPSVPPVHTPTNQSTNAPSEHFHIDGHQAPCSPASQSITMKNIDPALCAASTSQQSSNRPLKPTPVTLASAEKPHEHPLDWTEDLTPSWYPEYSATPPEVCYWASSPSNIHERHWVKVASTYEDPVENSIRIASILRRAESTLYEVPSNAGLKYPQYARGHSLRLMSQGPNEFRSGSKGLKELGQGCTSADIPDGAYYHGSGLYYFPAPTRLKQMMTVEDESVETPSRLSHGRNPSGFGSKRLASSQSTTQMSESDTELEMEDISLASPSAVSDSPPTSPSMPSSPPCLPANSISQDYYGPINQYSGVISDDSDGSVYSDDMDPFIELEDSDSTNLDEFCQKSLHDDDFDLGAVSCWPAVTSIRLEAANDHQHRDLVDITCDGCDHGQFGTDDPRELPVLPPGYRWTAHSFALRHSGPRLIVHAPPADDYDYDFDDNFSCFGSDGTSVYSGSPVKLIQSDKPSLWSVLIPEGDETDYTEPPKTLYEGFINEHGSTFGQRAIQQKECSFATRSFAGILQFVGLA</sequence>
<comment type="caution">
    <text evidence="2">The sequence shown here is derived from an EMBL/GenBank/DDBJ whole genome shotgun (WGS) entry which is preliminary data.</text>
</comment>
<dbReference type="Proteomes" id="UP001365128">
    <property type="component" value="Unassembled WGS sequence"/>
</dbReference>
<proteinExistence type="predicted"/>
<accession>A0ABR1M6I6</accession>
<name>A0ABR1M6I6_9PEZI</name>
<feature type="compositionally biased region" description="Pro residues" evidence="1">
    <location>
        <begin position="312"/>
        <end position="324"/>
    </location>
</feature>
<gene>
    <name evidence="2" type="ORF">IWX46DRAFT_157944</name>
</gene>
<organism evidence="2 3">
    <name type="scientific">Phyllosticta citricarpa</name>
    <dbReference type="NCBI Taxonomy" id="55181"/>
    <lineage>
        <taxon>Eukaryota</taxon>
        <taxon>Fungi</taxon>
        <taxon>Dikarya</taxon>
        <taxon>Ascomycota</taxon>
        <taxon>Pezizomycotina</taxon>
        <taxon>Dothideomycetes</taxon>
        <taxon>Dothideomycetes incertae sedis</taxon>
        <taxon>Botryosphaeriales</taxon>
        <taxon>Phyllostictaceae</taxon>
        <taxon>Phyllosticta</taxon>
    </lineage>
</organism>
<feature type="compositionally biased region" description="Polar residues" evidence="1">
    <location>
        <begin position="278"/>
        <end position="289"/>
    </location>
</feature>
<feature type="region of interest" description="Disordered" evidence="1">
    <location>
        <begin position="254"/>
        <end position="328"/>
    </location>
</feature>
<reference evidence="2 3" key="1">
    <citation type="submission" date="2024-04" db="EMBL/GenBank/DDBJ databases">
        <title>Phyllosticta paracitricarpa is synonymous to the EU quarantine fungus P. citricarpa based on phylogenomic analyses.</title>
        <authorList>
            <consortium name="Lawrence Berkeley National Laboratory"/>
            <person name="Van Ingen-Buijs V.A."/>
            <person name="Van Westerhoven A.C."/>
            <person name="Haridas S."/>
            <person name="Skiadas P."/>
            <person name="Martin F."/>
            <person name="Groenewald J.Z."/>
            <person name="Crous P.W."/>
            <person name="Seidl M.F."/>
        </authorList>
    </citation>
    <scope>NUCLEOTIDE SEQUENCE [LARGE SCALE GENOMIC DNA]</scope>
    <source>
        <strain evidence="2 3">CBS 122670</strain>
    </source>
</reference>
<dbReference type="EMBL" id="JBBPDW010000021">
    <property type="protein sequence ID" value="KAK7543258.1"/>
    <property type="molecule type" value="Genomic_DNA"/>
</dbReference>
<keyword evidence="3" id="KW-1185">Reference proteome</keyword>
<evidence type="ECO:0000313" key="2">
    <source>
        <dbReference type="EMBL" id="KAK7543258.1"/>
    </source>
</evidence>
<evidence type="ECO:0000313" key="3">
    <source>
        <dbReference type="Proteomes" id="UP001365128"/>
    </source>
</evidence>